<protein>
    <submittedName>
        <fullName evidence="5">Uncharacterized protein</fullName>
    </submittedName>
</protein>
<evidence type="ECO:0000256" key="1">
    <source>
        <dbReference type="ARBA" id="ARBA00009238"/>
    </source>
</evidence>
<sequence>MHYRHTNSSYHLNDAPTSSLLKDNNDFIWNNSNELDLIQMKKSSLMTTTTYNQRSFFQVLPCIRRLHTIFDSICPNIYRIHCSDSLRILNEIICLTDEYFHIIPSTKIKINELLFNEYYFDDFISKLRRPSLIRQKNSYSSIKSELYCFGQGIHTNNFNNQLNQTILFCFELTTNNLSLPIDIRILDPNEKLVSNDIKYINTYNQGHTKLFSCSYKPITKAGIYTISFYINNIKVPHLQYTVFIYDTTSNNNSYQKEEQLLIFENIIEKPQHDIPQYELEGDGCSTKIIVNSIARFRLRIKSSITSYYNNPIVDLFSLTILDPYGHTIVVQRRIISIDLIELTYQPMSIGEHQLIILFNNKIHRQLTIDVINDELNYLSKLKPFGPGLKHAIVGLPTEFYVDLNQTINHDIHFRLEPSYHAEIDYEQQLATVRYIPFKDGNCPIHILENDKDILHSPFIAQIEKNITYHEKPRIRVIGLSKQIILHRPVEFQVFVDNPFDDSNNLLHIDILTDDEQSPSVSIRRRHRSSYLCSFIPVTLGKHLISIDYASIVAENNPFYCQSIQDKDILLTGPAINNQCLTLNQPTHFCFTLKDFLTKTFNDKNSTYESGYSSNDDISSKSSLSSSSSTDIQTSTHDDDDDNNNNNNYHVRITDGHGTIKPNILVKEIFEKQNENIVRVDFTPDEQILYINISCTCSTTFEPHLTSTPKKVDTTLILPNLCSTPRPAHIRWSLSKYTPRPVDSSTPNTRKIKKSAIPNLHHLIYPFTITNKQTMKIWVL</sequence>
<dbReference type="Pfam" id="PF00630">
    <property type="entry name" value="Filamin"/>
    <property type="match status" value="1"/>
</dbReference>
<name>A0A814R2H9_9BILA</name>
<dbReference type="Gene3D" id="2.60.40.10">
    <property type="entry name" value="Immunoglobulins"/>
    <property type="match status" value="3"/>
</dbReference>
<comment type="similarity">
    <text evidence="1">Belongs to the filamin family.</text>
</comment>
<dbReference type="PANTHER" id="PTHR38537:SF8">
    <property type="entry name" value="FILAMIN-A"/>
    <property type="match status" value="1"/>
</dbReference>
<proteinExistence type="inferred from homology"/>
<evidence type="ECO:0000313" key="5">
    <source>
        <dbReference type="EMBL" id="CAF1126082.1"/>
    </source>
</evidence>
<dbReference type="GO" id="GO:0051015">
    <property type="term" value="F:actin filament binding"/>
    <property type="evidence" value="ECO:0007669"/>
    <property type="project" value="InterPro"/>
</dbReference>
<reference evidence="5" key="1">
    <citation type="submission" date="2021-02" db="EMBL/GenBank/DDBJ databases">
        <authorList>
            <person name="Nowell W R."/>
        </authorList>
    </citation>
    <scope>NUCLEOTIDE SEQUENCE</scope>
</reference>
<evidence type="ECO:0000256" key="3">
    <source>
        <dbReference type="PROSITE-ProRule" id="PRU00087"/>
    </source>
</evidence>
<evidence type="ECO:0000256" key="4">
    <source>
        <dbReference type="SAM" id="MobiDB-lite"/>
    </source>
</evidence>
<keyword evidence="2" id="KW-0677">Repeat</keyword>
<gene>
    <name evidence="5" type="ORF">SEV965_LOCUS17165</name>
</gene>
<dbReference type="PROSITE" id="PS50194">
    <property type="entry name" value="FILAMIN_REPEAT"/>
    <property type="match status" value="3"/>
</dbReference>
<feature type="region of interest" description="Disordered" evidence="4">
    <location>
        <begin position="608"/>
        <end position="653"/>
    </location>
</feature>
<comment type="caution">
    <text evidence="5">The sequence shown here is derived from an EMBL/GenBank/DDBJ whole genome shotgun (WGS) entry which is preliminary data.</text>
</comment>
<evidence type="ECO:0000256" key="2">
    <source>
        <dbReference type="ARBA" id="ARBA00022737"/>
    </source>
</evidence>
<dbReference type="AlphaFoldDB" id="A0A814R2H9"/>
<evidence type="ECO:0000313" key="6">
    <source>
        <dbReference type="Proteomes" id="UP000663889"/>
    </source>
</evidence>
<feature type="repeat" description="Filamin" evidence="3">
    <location>
        <begin position="464"/>
        <end position="562"/>
    </location>
</feature>
<dbReference type="InterPro" id="IPR013783">
    <property type="entry name" value="Ig-like_fold"/>
</dbReference>
<accession>A0A814R2H9</accession>
<dbReference type="InterPro" id="IPR017868">
    <property type="entry name" value="Filamin/ABP280_repeat-like"/>
</dbReference>
<dbReference type="InterPro" id="IPR001298">
    <property type="entry name" value="Filamin/ABP280_rpt"/>
</dbReference>
<feature type="repeat" description="Filamin" evidence="3">
    <location>
        <begin position="269"/>
        <end position="361"/>
    </location>
</feature>
<dbReference type="Proteomes" id="UP000663889">
    <property type="component" value="Unassembled WGS sequence"/>
</dbReference>
<dbReference type="InterPro" id="IPR014756">
    <property type="entry name" value="Ig_E-set"/>
</dbReference>
<feature type="compositionally biased region" description="Low complexity" evidence="4">
    <location>
        <begin position="612"/>
        <end position="634"/>
    </location>
</feature>
<dbReference type="GO" id="GO:0030036">
    <property type="term" value="P:actin cytoskeleton organization"/>
    <property type="evidence" value="ECO:0007669"/>
    <property type="project" value="InterPro"/>
</dbReference>
<dbReference type="SMART" id="SM00557">
    <property type="entry name" value="IG_FLMN"/>
    <property type="match status" value="1"/>
</dbReference>
<dbReference type="PANTHER" id="PTHR38537">
    <property type="entry name" value="JITTERBUG, ISOFORM N"/>
    <property type="match status" value="1"/>
</dbReference>
<dbReference type="InterPro" id="IPR044801">
    <property type="entry name" value="Filamin"/>
</dbReference>
<feature type="repeat" description="Filamin" evidence="3">
    <location>
        <begin position="373"/>
        <end position="462"/>
    </location>
</feature>
<dbReference type="EMBL" id="CAJNOU010000972">
    <property type="protein sequence ID" value="CAF1126082.1"/>
    <property type="molecule type" value="Genomic_DNA"/>
</dbReference>
<organism evidence="5 6">
    <name type="scientific">Rotaria sordida</name>
    <dbReference type="NCBI Taxonomy" id="392033"/>
    <lineage>
        <taxon>Eukaryota</taxon>
        <taxon>Metazoa</taxon>
        <taxon>Spiralia</taxon>
        <taxon>Gnathifera</taxon>
        <taxon>Rotifera</taxon>
        <taxon>Eurotatoria</taxon>
        <taxon>Bdelloidea</taxon>
        <taxon>Philodinida</taxon>
        <taxon>Philodinidae</taxon>
        <taxon>Rotaria</taxon>
    </lineage>
</organism>
<dbReference type="SUPFAM" id="SSF81296">
    <property type="entry name" value="E set domains"/>
    <property type="match status" value="2"/>
</dbReference>